<feature type="non-terminal residue" evidence="10">
    <location>
        <position position="245"/>
    </location>
</feature>
<gene>
    <name evidence="10" type="ORF">XAXN_20215</name>
</gene>
<dbReference type="PANTHER" id="PTHR32468:SF0">
    <property type="entry name" value="K(+)_H(+) ANTIPORTER 1"/>
    <property type="match status" value="1"/>
</dbReference>
<evidence type="ECO:0000256" key="3">
    <source>
        <dbReference type="ARBA" id="ARBA00022449"/>
    </source>
</evidence>
<sequence length="245" mass="26194">MTTPQMSVYFFLQAAAILLVCRLVGMLAKRFWQPQVVGEMIAGVMLGPSLFGMLAPGAQAALFPKQTMDVLYVFAQFGVGLYMFLVGTDFRGDHFRARYRSAMSVSMAGIAVPFLLAFAMCPWLINVEGLFSEKAKLAEASLFLGAAIAITAFPMLARIIHERGLTNSPLGTLALTAGAFDDAAAWCILAVVLASFGGSWGSAYLAIGGGIGYAVFMIFVGRHLLKRLADHVVPGQPLSSSVLAW</sequence>
<evidence type="ECO:0000256" key="1">
    <source>
        <dbReference type="ARBA" id="ARBA00004141"/>
    </source>
</evidence>
<feature type="transmembrane region" description="Helical" evidence="8">
    <location>
        <begin position="6"/>
        <end position="24"/>
    </location>
</feature>
<evidence type="ECO:0000256" key="7">
    <source>
        <dbReference type="ARBA" id="ARBA00023136"/>
    </source>
</evidence>
<evidence type="ECO:0000313" key="11">
    <source>
        <dbReference type="Proteomes" id="UP000054035"/>
    </source>
</evidence>
<reference evidence="10 11" key="1">
    <citation type="submission" date="2014-02" db="EMBL/GenBank/DDBJ databases">
        <title>Genome sequence of Xanthomonas axonopodis DSM 3585 (T).</title>
        <authorList>
            <person name="Midha S."/>
            <person name="Patil P.B."/>
        </authorList>
    </citation>
    <scope>NUCLEOTIDE SEQUENCE [LARGE SCALE GENOMIC DNA]</scope>
    <source>
        <strain evidence="10 11">DSM 3585</strain>
    </source>
</reference>
<keyword evidence="6" id="KW-0406">Ion transport</keyword>
<dbReference type="GO" id="GO:1902600">
    <property type="term" value="P:proton transmembrane transport"/>
    <property type="evidence" value="ECO:0007669"/>
    <property type="project" value="InterPro"/>
</dbReference>
<evidence type="ECO:0000256" key="4">
    <source>
        <dbReference type="ARBA" id="ARBA00022692"/>
    </source>
</evidence>
<feature type="transmembrane region" description="Helical" evidence="8">
    <location>
        <begin position="102"/>
        <end position="125"/>
    </location>
</feature>
<evidence type="ECO:0000313" key="10">
    <source>
        <dbReference type="EMBL" id="KPL47383.1"/>
    </source>
</evidence>
<feature type="transmembrane region" description="Helical" evidence="8">
    <location>
        <begin position="70"/>
        <end position="90"/>
    </location>
</feature>
<dbReference type="InterPro" id="IPR038770">
    <property type="entry name" value="Na+/solute_symporter_sf"/>
</dbReference>
<organism evidence="10 11">
    <name type="scientific">Xanthomonas axonopodis</name>
    <dbReference type="NCBI Taxonomy" id="53413"/>
    <lineage>
        <taxon>Bacteria</taxon>
        <taxon>Pseudomonadati</taxon>
        <taxon>Pseudomonadota</taxon>
        <taxon>Gammaproteobacteria</taxon>
        <taxon>Lysobacterales</taxon>
        <taxon>Lysobacteraceae</taxon>
        <taxon>Xanthomonas</taxon>
    </lineage>
</organism>
<comment type="subcellular location">
    <subcellularLocation>
        <location evidence="1">Membrane</location>
        <topology evidence="1">Multi-pass membrane protein</topology>
    </subcellularLocation>
</comment>
<dbReference type="InterPro" id="IPR050794">
    <property type="entry name" value="CPA2_transporter"/>
</dbReference>
<feature type="domain" description="Cation/H+ exchanger transmembrane" evidence="9">
    <location>
        <begin position="17"/>
        <end position="228"/>
    </location>
</feature>
<dbReference type="InterPro" id="IPR006153">
    <property type="entry name" value="Cation/H_exchanger_TM"/>
</dbReference>
<feature type="transmembrane region" description="Helical" evidence="8">
    <location>
        <begin position="172"/>
        <end position="196"/>
    </location>
</feature>
<evidence type="ECO:0000256" key="6">
    <source>
        <dbReference type="ARBA" id="ARBA00023065"/>
    </source>
</evidence>
<evidence type="ECO:0000259" key="9">
    <source>
        <dbReference type="Pfam" id="PF00999"/>
    </source>
</evidence>
<keyword evidence="7 8" id="KW-0472">Membrane</keyword>
<feature type="transmembrane region" description="Helical" evidence="8">
    <location>
        <begin position="202"/>
        <end position="221"/>
    </location>
</feature>
<proteinExistence type="predicted"/>
<name>A0A0P6VNL7_9XANT</name>
<protein>
    <submittedName>
        <fullName evidence="10">Potassium transporter</fullName>
    </submittedName>
</protein>
<dbReference type="PATRIC" id="fig|53413.25.peg.2785"/>
<accession>A0A0P6VNL7</accession>
<dbReference type="GO" id="GO:0016020">
    <property type="term" value="C:membrane"/>
    <property type="evidence" value="ECO:0007669"/>
    <property type="project" value="UniProtKB-SubCell"/>
</dbReference>
<dbReference type="GO" id="GO:0015297">
    <property type="term" value="F:antiporter activity"/>
    <property type="evidence" value="ECO:0007669"/>
    <property type="project" value="UniProtKB-KW"/>
</dbReference>
<dbReference type="RefSeq" id="WP_209018953.1">
    <property type="nucleotide sequence ID" value="NZ_JFAQ01000295.1"/>
</dbReference>
<evidence type="ECO:0000256" key="8">
    <source>
        <dbReference type="SAM" id="Phobius"/>
    </source>
</evidence>
<dbReference type="EMBL" id="JFAQ01000295">
    <property type="protein sequence ID" value="KPL47383.1"/>
    <property type="molecule type" value="Genomic_DNA"/>
</dbReference>
<dbReference type="Pfam" id="PF00999">
    <property type="entry name" value="Na_H_Exchanger"/>
    <property type="match status" value="1"/>
</dbReference>
<keyword evidence="3" id="KW-0050">Antiport</keyword>
<keyword evidence="4 8" id="KW-0812">Transmembrane</keyword>
<dbReference type="AlphaFoldDB" id="A0A0P6VNL7"/>
<feature type="transmembrane region" description="Helical" evidence="8">
    <location>
        <begin position="36"/>
        <end position="58"/>
    </location>
</feature>
<feature type="transmembrane region" description="Helical" evidence="8">
    <location>
        <begin position="137"/>
        <end position="160"/>
    </location>
</feature>
<evidence type="ECO:0000256" key="5">
    <source>
        <dbReference type="ARBA" id="ARBA00022989"/>
    </source>
</evidence>
<dbReference type="PANTHER" id="PTHR32468">
    <property type="entry name" value="CATION/H + ANTIPORTER"/>
    <property type="match status" value="1"/>
</dbReference>
<dbReference type="Proteomes" id="UP000054035">
    <property type="component" value="Unassembled WGS sequence"/>
</dbReference>
<keyword evidence="2" id="KW-0813">Transport</keyword>
<evidence type="ECO:0000256" key="2">
    <source>
        <dbReference type="ARBA" id="ARBA00022448"/>
    </source>
</evidence>
<keyword evidence="5 8" id="KW-1133">Transmembrane helix</keyword>
<comment type="caution">
    <text evidence="10">The sequence shown here is derived from an EMBL/GenBank/DDBJ whole genome shotgun (WGS) entry which is preliminary data.</text>
</comment>
<dbReference type="Gene3D" id="1.20.1530.20">
    <property type="match status" value="1"/>
</dbReference>